<dbReference type="EMBL" id="FOXO01000022">
    <property type="protein sequence ID" value="SFQ18386.1"/>
    <property type="molecule type" value="Genomic_DNA"/>
</dbReference>
<dbReference type="RefSeq" id="WP_074889892.1">
    <property type="nucleotide sequence ID" value="NZ_FOXO01000022.1"/>
</dbReference>
<evidence type="ECO:0000313" key="5">
    <source>
        <dbReference type="EMBL" id="SFQ18386.1"/>
    </source>
</evidence>
<dbReference type="Gene3D" id="2.160.20.10">
    <property type="entry name" value="Single-stranded right-handed beta-helix, Pectin lyase-like"/>
    <property type="match status" value="1"/>
</dbReference>
<evidence type="ECO:0000256" key="4">
    <source>
        <dbReference type="RuleBase" id="RU361169"/>
    </source>
</evidence>
<dbReference type="Pfam" id="PF00295">
    <property type="entry name" value="Glyco_hydro_28"/>
    <property type="match status" value="1"/>
</dbReference>
<dbReference type="InterPro" id="IPR000743">
    <property type="entry name" value="Glyco_hydro_28"/>
</dbReference>
<keyword evidence="2 4" id="KW-0378">Hydrolase</keyword>
<dbReference type="GO" id="GO:0004650">
    <property type="term" value="F:polygalacturonase activity"/>
    <property type="evidence" value="ECO:0007669"/>
    <property type="project" value="InterPro"/>
</dbReference>
<keyword evidence="3 4" id="KW-0326">Glycosidase</keyword>
<evidence type="ECO:0000256" key="2">
    <source>
        <dbReference type="ARBA" id="ARBA00022801"/>
    </source>
</evidence>
<dbReference type="SMART" id="SM00710">
    <property type="entry name" value="PbH1"/>
    <property type="match status" value="4"/>
</dbReference>
<reference evidence="6" key="1">
    <citation type="submission" date="2016-10" db="EMBL/GenBank/DDBJ databases">
        <authorList>
            <person name="Varghese N."/>
            <person name="Submissions S."/>
        </authorList>
    </citation>
    <scope>NUCLEOTIDE SEQUENCE [LARGE SCALE GENOMIC DNA]</scope>
    <source>
        <strain evidence="6">P18</strain>
    </source>
</reference>
<gene>
    <name evidence="5" type="ORF">SAMN04487928_12225</name>
</gene>
<protein>
    <submittedName>
        <fullName evidence="5">Polygalacturonase</fullName>
    </submittedName>
</protein>
<keyword evidence="6" id="KW-1185">Reference proteome</keyword>
<sequence length="524" mass="58209">MDFSIVEVFNRSVTIELVSDSIFKQEKSFEVLIDGEKMLESDRNVVSVAGLLPDREYKIAVVFDDEKVEKSFTTKHESVLLDVTKFGAKGDGKTADTAALQAAICSCPVDGTVYIPKGTYFTTALFLKSNMTFWIGEGAVLLGDTDRDHYPILPGMTFTTDEKDEYNLSSWEGNPLTSFASLVTAIDAENLDIIGSGTLDGNAQNSDWWVNPKIKRGAWRPNTLYLCRCKNVRVQNITVQNSPSWTVHPYYCDDISFLNLYIHNPSDSPNTDGLDPESCNNILVLGTVISVGDDCMAIKSGKYYMSLEHHKETDNCIIRNCKFERGHGSVTVGSEAAGGVKNVRVSQCIFDGTDRGLRIKTRRGRGERSVLDDILFENIDMNGVHMPFTVNMFYFCDPDGHSDYVQNQNPAPVDEMTPVIGSITGRNIKCEGVSACVLCAVGLPERPIGELRFENITASFLPESERVPERPVMMDNFDEMSGRSVYAKNVKSLILKNVFISGSVDKEPEFYGVESSDLDNVKYE</sequence>
<dbReference type="InterPro" id="IPR006626">
    <property type="entry name" value="PbH1"/>
</dbReference>
<dbReference type="PANTHER" id="PTHR31339">
    <property type="entry name" value="PECTIN LYASE-RELATED"/>
    <property type="match status" value="1"/>
</dbReference>
<dbReference type="AlphaFoldDB" id="A0A1I5WG58"/>
<dbReference type="Proteomes" id="UP000182624">
    <property type="component" value="Unassembled WGS sequence"/>
</dbReference>
<evidence type="ECO:0000256" key="3">
    <source>
        <dbReference type="ARBA" id="ARBA00023295"/>
    </source>
</evidence>
<name>A0A1I5WG58_9FIRM</name>
<organism evidence="5 6">
    <name type="scientific">Butyrivibrio proteoclasticus</name>
    <dbReference type="NCBI Taxonomy" id="43305"/>
    <lineage>
        <taxon>Bacteria</taxon>
        <taxon>Bacillati</taxon>
        <taxon>Bacillota</taxon>
        <taxon>Clostridia</taxon>
        <taxon>Lachnospirales</taxon>
        <taxon>Lachnospiraceae</taxon>
        <taxon>Butyrivibrio</taxon>
    </lineage>
</organism>
<evidence type="ECO:0000256" key="1">
    <source>
        <dbReference type="ARBA" id="ARBA00008834"/>
    </source>
</evidence>
<dbReference type="InterPro" id="IPR051801">
    <property type="entry name" value="GH28_Enzymes"/>
</dbReference>
<dbReference type="SUPFAM" id="SSF51126">
    <property type="entry name" value="Pectin lyase-like"/>
    <property type="match status" value="1"/>
</dbReference>
<dbReference type="InterPro" id="IPR011050">
    <property type="entry name" value="Pectin_lyase_fold/virulence"/>
</dbReference>
<proteinExistence type="inferred from homology"/>
<dbReference type="GO" id="GO:0005975">
    <property type="term" value="P:carbohydrate metabolic process"/>
    <property type="evidence" value="ECO:0007669"/>
    <property type="project" value="InterPro"/>
</dbReference>
<dbReference type="InterPro" id="IPR012334">
    <property type="entry name" value="Pectin_lyas_fold"/>
</dbReference>
<comment type="similarity">
    <text evidence="1 4">Belongs to the glycosyl hydrolase 28 family.</text>
</comment>
<evidence type="ECO:0000313" key="6">
    <source>
        <dbReference type="Proteomes" id="UP000182624"/>
    </source>
</evidence>
<dbReference type="PANTHER" id="PTHR31339:SF9">
    <property type="entry name" value="PLASMIN AND FIBRONECTIN-BINDING PROTEIN A"/>
    <property type="match status" value="1"/>
</dbReference>
<accession>A0A1I5WG58</accession>
<dbReference type="OrthoDB" id="9795222at2"/>